<protein>
    <submittedName>
        <fullName evidence="1">Uncharacterized protein</fullName>
    </submittedName>
</protein>
<gene>
    <name evidence="1" type="ORF">COY65_00110</name>
</gene>
<dbReference type="Proteomes" id="UP000230238">
    <property type="component" value="Unassembled WGS sequence"/>
</dbReference>
<evidence type="ECO:0000313" key="1">
    <source>
        <dbReference type="EMBL" id="PIY96614.1"/>
    </source>
</evidence>
<sequence>MEGEKMEKILGAKPDLTEINIFETTGFSEYLRKKIKFTEECFSTAQNPEAKAYYLNQKRALEDLMKQVIKYLSRQEECSKFSFEEKLKSKLKPLEEILANEELDDEEKQIAIHERTKLENYRRELSDFKNKRLNFS</sequence>
<proteinExistence type="predicted"/>
<dbReference type="EMBL" id="PFME01000002">
    <property type="protein sequence ID" value="PIY96614.1"/>
    <property type="molecule type" value="Genomic_DNA"/>
</dbReference>
<reference evidence="2" key="1">
    <citation type="submission" date="2017-09" db="EMBL/GenBank/DDBJ databases">
        <title>Depth-based differentiation of microbial function through sediment-hosted aquifers and enrichment of novel symbionts in the deep terrestrial subsurface.</title>
        <authorList>
            <person name="Probst A.J."/>
            <person name="Ladd B."/>
            <person name="Jarett J.K."/>
            <person name="Geller-Mcgrath D.E."/>
            <person name="Sieber C.M.K."/>
            <person name="Emerson J.B."/>
            <person name="Anantharaman K."/>
            <person name="Thomas B.C."/>
            <person name="Malmstrom R."/>
            <person name="Stieglmeier M."/>
            <person name="Klingl A."/>
            <person name="Woyke T."/>
            <person name="Ryan C.M."/>
            <person name="Banfield J.F."/>
        </authorList>
    </citation>
    <scope>NUCLEOTIDE SEQUENCE [LARGE SCALE GENOMIC DNA]</scope>
</reference>
<evidence type="ECO:0000313" key="2">
    <source>
        <dbReference type="Proteomes" id="UP000230238"/>
    </source>
</evidence>
<accession>A0A2M7RIS3</accession>
<name>A0A2M7RIS3_9BACT</name>
<organism evidence="1 2">
    <name type="scientific">Candidatus Jorgensenbacteria bacterium CG_4_10_14_0_8_um_filter_39_13</name>
    <dbReference type="NCBI Taxonomy" id="1974589"/>
    <lineage>
        <taxon>Bacteria</taxon>
        <taxon>Candidatus Joergenseniibacteriota</taxon>
    </lineage>
</organism>
<dbReference type="AlphaFoldDB" id="A0A2M7RIS3"/>
<comment type="caution">
    <text evidence="1">The sequence shown here is derived from an EMBL/GenBank/DDBJ whole genome shotgun (WGS) entry which is preliminary data.</text>
</comment>